<keyword evidence="2" id="KW-0378">Hydrolase</keyword>
<dbReference type="AlphaFoldDB" id="Q0AY97"/>
<dbReference type="SUPFAM" id="SSF52980">
    <property type="entry name" value="Restriction endonuclease-like"/>
    <property type="match status" value="1"/>
</dbReference>
<sequence>MLVDIENMDGYEFEGFIAELLRKIGFVVEETPLSGDSGVDLIAYSKEPLYKGKYLIQCKRWEGNIGEPAVRDLYGVVLSNNANKGIIITNSFFTQQAVEFADGKNIELIDGNILNNLINEYFSNTFITKNSITAKTHFTKAEGFELNKYIYYKQIVDTNKRSLDAYLDLFNFIYNYIESKNMKIMYSGLIEECILLCEEIIKRFGVKGKKGIVIKGLFSRIKGTLLMLLGQIDDAYEMIHKIMEFNKQNFTYNLVGHYFYFYPEHYTYTAALESKEEYRSFILERGLLIHKTNMLNMLVYINDEYSSKWLYDKYISYYNFIKNAAYEENEIIVKRKQLLIDVANKNYKLVNEQIESVMSKNKLKLFLPESIIINDKDPIYSGLTYSINSFLYINDIVAYWSSNLDFEKQKEKIKFLISLNE</sequence>
<dbReference type="EMBL" id="CP000448">
    <property type="protein sequence ID" value="ABI68307.1"/>
    <property type="molecule type" value="Genomic_DNA"/>
</dbReference>
<keyword evidence="2" id="KW-0255">Endonuclease</keyword>
<dbReference type="eggNOG" id="COG1715">
    <property type="taxonomic scope" value="Bacteria"/>
</dbReference>
<dbReference type="PANTHER" id="PTHR30015:SF7">
    <property type="entry name" value="TYPE IV METHYL-DIRECTED RESTRICTION ENZYME ECOKMRR"/>
    <property type="match status" value="1"/>
</dbReference>
<dbReference type="HOGENOM" id="CLU_652010_0_0_9"/>
<accession>Q0AY97</accession>
<dbReference type="InterPro" id="IPR007560">
    <property type="entry name" value="Restrct_endonuc_IV_Mrr"/>
</dbReference>
<reference evidence="3" key="1">
    <citation type="journal article" date="2010" name="Environ. Microbiol.">
        <title>The genome of Syntrophomonas wolfei: new insights into syntrophic metabolism and biohydrogen production.</title>
        <authorList>
            <person name="Sieber J.R."/>
            <person name="Sims D.R."/>
            <person name="Han C."/>
            <person name="Kim E."/>
            <person name="Lykidis A."/>
            <person name="Lapidus A.L."/>
            <person name="McDonnald E."/>
            <person name="Rohlin L."/>
            <person name="Culley D.E."/>
            <person name="Gunsalus R."/>
            <person name="McInerney M.J."/>
        </authorList>
    </citation>
    <scope>NUCLEOTIDE SEQUENCE [LARGE SCALE GENOMIC DNA]</scope>
    <source>
        <strain evidence="3">DSM 2245B / Goettingen</strain>
    </source>
</reference>
<dbReference type="Pfam" id="PF04471">
    <property type="entry name" value="Mrr_cat"/>
    <property type="match status" value="1"/>
</dbReference>
<evidence type="ECO:0000313" key="3">
    <source>
        <dbReference type="Proteomes" id="UP000001968"/>
    </source>
</evidence>
<dbReference type="GO" id="GO:0003677">
    <property type="term" value="F:DNA binding"/>
    <property type="evidence" value="ECO:0007669"/>
    <property type="project" value="InterPro"/>
</dbReference>
<keyword evidence="3" id="KW-1185">Reference proteome</keyword>
<dbReference type="PANTHER" id="PTHR30015">
    <property type="entry name" value="MRR RESTRICTION SYSTEM PROTEIN"/>
    <property type="match status" value="1"/>
</dbReference>
<organism evidence="2 3">
    <name type="scientific">Syntrophomonas wolfei subsp. wolfei (strain DSM 2245B / Goettingen)</name>
    <dbReference type="NCBI Taxonomy" id="335541"/>
    <lineage>
        <taxon>Bacteria</taxon>
        <taxon>Bacillati</taxon>
        <taxon>Bacillota</taxon>
        <taxon>Clostridia</taxon>
        <taxon>Eubacteriales</taxon>
        <taxon>Syntrophomonadaceae</taxon>
        <taxon>Syntrophomonas</taxon>
    </lineage>
</organism>
<name>Q0AY97_SYNWW</name>
<evidence type="ECO:0000259" key="1">
    <source>
        <dbReference type="Pfam" id="PF04471"/>
    </source>
</evidence>
<dbReference type="STRING" id="335541.Swol_0993"/>
<dbReference type="GO" id="GO:0015666">
    <property type="term" value="F:restriction endodeoxyribonuclease activity"/>
    <property type="evidence" value="ECO:0007669"/>
    <property type="project" value="TreeGrafter"/>
</dbReference>
<feature type="domain" description="Restriction endonuclease type IV Mrr" evidence="1">
    <location>
        <begin position="5"/>
        <end position="118"/>
    </location>
</feature>
<dbReference type="InterPro" id="IPR011335">
    <property type="entry name" value="Restrct_endonuc-II-like"/>
</dbReference>
<dbReference type="KEGG" id="swo:Swol_0993"/>
<dbReference type="Gene3D" id="3.40.1350.10">
    <property type="match status" value="1"/>
</dbReference>
<dbReference type="GO" id="GO:0009307">
    <property type="term" value="P:DNA restriction-modification system"/>
    <property type="evidence" value="ECO:0007669"/>
    <property type="project" value="InterPro"/>
</dbReference>
<dbReference type="OrthoDB" id="9797274at2"/>
<evidence type="ECO:0000313" key="2">
    <source>
        <dbReference type="EMBL" id="ABI68307.1"/>
    </source>
</evidence>
<dbReference type="InterPro" id="IPR011856">
    <property type="entry name" value="tRNA_endonuc-like_dom_sf"/>
</dbReference>
<protein>
    <submittedName>
        <fullName evidence="2">Restriction endonuclease-like protein</fullName>
    </submittedName>
</protein>
<dbReference type="REBASE" id="12321">
    <property type="entry name" value="SwoGMrrP"/>
</dbReference>
<dbReference type="InterPro" id="IPR052906">
    <property type="entry name" value="Type_IV_Methyl-Rstrct_Enzyme"/>
</dbReference>
<proteinExistence type="predicted"/>
<gene>
    <name evidence="2" type="ordered locus">Swol_0993</name>
</gene>
<dbReference type="Proteomes" id="UP000001968">
    <property type="component" value="Chromosome"/>
</dbReference>
<dbReference type="RefSeq" id="WP_011640412.1">
    <property type="nucleotide sequence ID" value="NC_008346.1"/>
</dbReference>
<keyword evidence="2" id="KW-0540">Nuclease</keyword>